<keyword evidence="2" id="KW-1185">Reference proteome</keyword>
<evidence type="ECO:0008006" key="3">
    <source>
        <dbReference type="Google" id="ProtNLM"/>
    </source>
</evidence>
<accession>A0ABQ4MPM1</accession>
<comment type="caution">
    <text evidence="1">The sequence shown here is derived from an EMBL/GenBank/DDBJ whole genome shotgun (WGS) entry which is preliminary data.</text>
</comment>
<reference evidence="1 2" key="1">
    <citation type="submission" date="2021-03" db="EMBL/GenBank/DDBJ databases">
        <title>Antimicrobial resistance genes in bacteria isolated from Japanese honey, and their potential for conferring macrolide and lincosamide resistance in the American foulbrood pathogen Paenibacillus larvae.</title>
        <authorList>
            <person name="Okamoto M."/>
            <person name="Kumagai M."/>
            <person name="Kanamori H."/>
            <person name="Takamatsu D."/>
        </authorList>
    </citation>
    <scope>NUCLEOTIDE SEQUENCE [LARGE SCALE GENOMIC DNA]</scope>
    <source>
        <strain evidence="1 2">J15TS10</strain>
    </source>
</reference>
<evidence type="ECO:0000313" key="1">
    <source>
        <dbReference type="EMBL" id="GIP57911.1"/>
    </source>
</evidence>
<dbReference type="EMBL" id="BOSM01000002">
    <property type="protein sequence ID" value="GIP57911.1"/>
    <property type="molecule type" value="Genomic_DNA"/>
</dbReference>
<evidence type="ECO:0000313" key="2">
    <source>
        <dbReference type="Proteomes" id="UP000681290"/>
    </source>
</evidence>
<sequence>MYDVKPEVLALLETIPDVTVQGEYPKEFVNLPLISFYELANDENKPEVPGVLTEVSIQVDVWSKRSTGALAQQVNVLMNSVGFRRQMSRDVPDPSGVNRKTMRYRGIIDARSKRVTQ</sequence>
<proteinExistence type="predicted"/>
<name>A0ABQ4MPM1_9BACL</name>
<dbReference type="RefSeq" id="WP_213590402.1">
    <property type="nucleotide sequence ID" value="NZ_BOSM01000002.1"/>
</dbReference>
<protein>
    <recommendedName>
        <fullName evidence="3">DUF3168 domain-containing protein</fullName>
    </recommendedName>
</protein>
<organism evidence="1 2">
    <name type="scientific">Paenibacillus woosongensis</name>
    <dbReference type="NCBI Taxonomy" id="307580"/>
    <lineage>
        <taxon>Bacteria</taxon>
        <taxon>Bacillati</taxon>
        <taxon>Bacillota</taxon>
        <taxon>Bacilli</taxon>
        <taxon>Bacillales</taxon>
        <taxon>Paenibacillaceae</taxon>
        <taxon>Paenibacillus</taxon>
    </lineage>
</organism>
<gene>
    <name evidence="1" type="ORF">J15TS10_17250</name>
</gene>
<dbReference type="Proteomes" id="UP000681290">
    <property type="component" value="Unassembled WGS sequence"/>
</dbReference>